<evidence type="ECO:0000256" key="1">
    <source>
        <dbReference type="ARBA" id="ARBA00022679"/>
    </source>
</evidence>
<evidence type="ECO:0000256" key="2">
    <source>
        <dbReference type="ARBA" id="ARBA00023315"/>
    </source>
</evidence>
<evidence type="ECO:0000313" key="4">
    <source>
        <dbReference type="EMBL" id="MDJ1137672.1"/>
    </source>
</evidence>
<sequence length="165" mass="18174">MSGVTWSIAPTPVEDPESAATVRAYIDDIASRFYGRQATDEEIDASLVDEPERQLMPPHGAFLLARAEGDDRVAGCVGVRLMEGGATAELKRVWVAPHARRRGLGSLLVEAAEREAAALGATAIRLDTRDDLVEARRLYERRGYVAIAPYNDSLYAEHWLEKKLP</sequence>
<comment type="caution">
    <text evidence="4">The sequence shown here is derived from an EMBL/GenBank/DDBJ whole genome shotgun (WGS) entry which is preliminary data.</text>
</comment>
<dbReference type="Proteomes" id="UP001214441">
    <property type="component" value="Unassembled WGS sequence"/>
</dbReference>
<accession>A0ABT7A8J3</accession>
<dbReference type="Gene3D" id="3.40.630.30">
    <property type="match status" value="1"/>
</dbReference>
<keyword evidence="2" id="KW-0012">Acyltransferase</keyword>
<keyword evidence="1" id="KW-0808">Transferase</keyword>
<dbReference type="SUPFAM" id="SSF55729">
    <property type="entry name" value="Acyl-CoA N-acyltransferases (Nat)"/>
    <property type="match status" value="1"/>
</dbReference>
<dbReference type="InterPro" id="IPR016181">
    <property type="entry name" value="Acyl_CoA_acyltransferase"/>
</dbReference>
<feature type="domain" description="N-acetyltransferase" evidence="3">
    <location>
        <begin position="20"/>
        <end position="165"/>
    </location>
</feature>
<organism evidence="4 5">
    <name type="scientific">Streptomyces iconiensis</name>
    <dbReference type="NCBI Taxonomy" id="1384038"/>
    <lineage>
        <taxon>Bacteria</taxon>
        <taxon>Bacillati</taxon>
        <taxon>Actinomycetota</taxon>
        <taxon>Actinomycetes</taxon>
        <taxon>Kitasatosporales</taxon>
        <taxon>Streptomycetaceae</taxon>
        <taxon>Streptomyces</taxon>
    </lineage>
</organism>
<dbReference type="RefSeq" id="WP_274040294.1">
    <property type="nucleotide sequence ID" value="NZ_JANCPR020000062.1"/>
</dbReference>
<evidence type="ECO:0000259" key="3">
    <source>
        <dbReference type="PROSITE" id="PS51186"/>
    </source>
</evidence>
<evidence type="ECO:0000313" key="5">
    <source>
        <dbReference type="Proteomes" id="UP001214441"/>
    </source>
</evidence>
<dbReference type="PANTHER" id="PTHR43877:SF2">
    <property type="entry name" value="AMINOALKYLPHOSPHONATE N-ACETYLTRANSFERASE-RELATED"/>
    <property type="match status" value="1"/>
</dbReference>
<dbReference type="PROSITE" id="PS51186">
    <property type="entry name" value="GNAT"/>
    <property type="match status" value="1"/>
</dbReference>
<dbReference type="Pfam" id="PF00583">
    <property type="entry name" value="Acetyltransf_1"/>
    <property type="match status" value="1"/>
</dbReference>
<keyword evidence="5" id="KW-1185">Reference proteome</keyword>
<dbReference type="InterPro" id="IPR050832">
    <property type="entry name" value="Bact_Acetyltransf"/>
</dbReference>
<name>A0ABT7A8J3_9ACTN</name>
<protein>
    <submittedName>
        <fullName evidence="4">GNAT family N-acetyltransferase</fullName>
    </submittedName>
</protein>
<proteinExistence type="predicted"/>
<dbReference type="PANTHER" id="PTHR43877">
    <property type="entry name" value="AMINOALKYLPHOSPHONATE N-ACETYLTRANSFERASE-RELATED-RELATED"/>
    <property type="match status" value="1"/>
</dbReference>
<reference evidence="4 5" key="1">
    <citation type="submission" date="2023-05" db="EMBL/GenBank/DDBJ databases">
        <title>Streptantibioticus silvisoli sp. nov., acidotolerant actinomycetes 1 from pine litter.</title>
        <authorList>
            <person name="Swiecimska M."/>
            <person name="Golinska P."/>
            <person name="Sangal V."/>
            <person name="Wachnowicz B."/>
            <person name="Goodfellow M."/>
        </authorList>
    </citation>
    <scope>NUCLEOTIDE SEQUENCE [LARGE SCALE GENOMIC DNA]</scope>
    <source>
        <strain evidence="4 5">DSM 42109</strain>
    </source>
</reference>
<dbReference type="EMBL" id="JANCPR020000062">
    <property type="protein sequence ID" value="MDJ1137672.1"/>
    <property type="molecule type" value="Genomic_DNA"/>
</dbReference>
<dbReference type="InterPro" id="IPR000182">
    <property type="entry name" value="GNAT_dom"/>
</dbReference>
<gene>
    <name evidence="4" type="ORF">NMN56_038105</name>
</gene>
<dbReference type="CDD" id="cd04301">
    <property type="entry name" value="NAT_SF"/>
    <property type="match status" value="1"/>
</dbReference>